<reference evidence="2" key="3">
    <citation type="submission" date="2015-04" db="UniProtKB">
        <authorList>
            <consortium name="EnsemblPlants"/>
        </authorList>
    </citation>
    <scope>IDENTIFICATION</scope>
</reference>
<dbReference type="EnsemblPlants" id="LPERR11G11220.2">
    <property type="protein sequence ID" value="LPERR11G11220.2"/>
    <property type="gene ID" value="LPERR11G11220"/>
</dbReference>
<dbReference type="Gramene" id="LPERR11G11220.2">
    <property type="protein sequence ID" value="LPERR11G11220.2"/>
    <property type="gene ID" value="LPERR11G11220"/>
</dbReference>
<protein>
    <submittedName>
        <fullName evidence="2">Uncharacterized protein</fullName>
    </submittedName>
</protein>
<dbReference type="HOGENOM" id="CLU_2593214_0_0_1"/>
<dbReference type="AlphaFoldDB" id="A0A0D9XS90"/>
<reference evidence="2 3" key="1">
    <citation type="submission" date="2012-08" db="EMBL/GenBank/DDBJ databases">
        <title>Oryza genome evolution.</title>
        <authorList>
            <person name="Wing R.A."/>
        </authorList>
    </citation>
    <scope>NUCLEOTIDE SEQUENCE</scope>
</reference>
<evidence type="ECO:0000256" key="1">
    <source>
        <dbReference type="SAM" id="MobiDB-lite"/>
    </source>
</evidence>
<feature type="region of interest" description="Disordered" evidence="1">
    <location>
        <begin position="1"/>
        <end position="54"/>
    </location>
</feature>
<evidence type="ECO:0000313" key="2">
    <source>
        <dbReference type="EnsemblPlants" id="LPERR11G11220.2"/>
    </source>
</evidence>
<name>A0A0D9XS90_9ORYZ</name>
<dbReference type="Proteomes" id="UP000032180">
    <property type="component" value="Chromosome 11"/>
</dbReference>
<sequence>MWYVWPSDAASDARLRSANGPRPTPRGLRSRPEATRRRVDPASDAEHPASDQRHSAVVAPDSFCTIAALLKVTSVFKSIADYWLSTDAR</sequence>
<organism evidence="2 3">
    <name type="scientific">Leersia perrieri</name>
    <dbReference type="NCBI Taxonomy" id="77586"/>
    <lineage>
        <taxon>Eukaryota</taxon>
        <taxon>Viridiplantae</taxon>
        <taxon>Streptophyta</taxon>
        <taxon>Embryophyta</taxon>
        <taxon>Tracheophyta</taxon>
        <taxon>Spermatophyta</taxon>
        <taxon>Magnoliopsida</taxon>
        <taxon>Liliopsida</taxon>
        <taxon>Poales</taxon>
        <taxon>Poaceae</taxon>
        <taxon>BOP clade</taxon>
        <taxon>Oryzoideae</taxon>
        <taxon>Oryzeae</taxon>
        <taxon>Oryzinae</taxon>
        <taxon>Leersia</taxon>
    </lineage>
</organism>
<evidence type="ECO:0000313" key="3">
    <source>
        <dbReference type="Proteomes" id="UP000032180"/>
    </source>
</evidence>
<keyword evidence="3" id="KW-1185">Reference proteome</keyword>
<reference evidence="3" key="2">
    <citation type="submission" date="2013-12" db="EMBL/GenBank/DDBJ databases">
        <authorList>
            <person name="Yu Y."/>
            <person name="Lee S."/>
            <person name="de Baynast K."/>
            <person name="Wissotski M."/>
            <person name="Liu L."/>
            <person name="Talag J."/>
            <person name="Goicoechea J."/>
            <person name="Angelova A."/>
            <person name="Jetty R."/>
            <person name="Kudrna D."/>
            <person name="Golser W."/>
            <person name="Rivera L."/>
            <person name="Zhang J."/>
            <person name="Wing R."/>
        </authorList>
    </citation>
    <scope>NUCLEOTIDE SEQUENCE</scope>
</reference>
<proteinExistence type="predicted"/>
<feature type="compositionally biased region" description="Basic and acidic residues" evidence="1">
    <location>
        <begin position="30"/>
        <end position="54"/>
    </location>
</feature>
<accession>A0A0D9XS90</accession>
<feature type="compositionally biased region" description="Low complexity" evidence="1">
    <location>
        <begin position="7"/>
        <end position="18"/>
    </location>
</feature>